<dbReference type="AlphaFoldDB" id="A0A0N0PCL4"/>
<name>A0A0N0PCL4_PAPMA</name>
<keyword evidence="1" id="KW-0472">Membrane</keyword>
<keyword evidence="3" id="KW-1185">Reference proteome</keyword>
<feature type="transmembrane region" description="Helical" evidence="1">
    <location>
        <begin position="48"/>
        <end position="68"/>
    </location>
</feature>
<dbReference type="Proteomes" id="UP000053240">
    <property type="component" value="Unassembled WGS sequence"/>
</dbReference>
<reference evidence="2 3" key="1">
    <citation type="journal article" date="2015" name="Nat. Commun.">
        <title>Outbred genome sequencing and CRISPR/Cas9 gene editing in butterflies.</title>
        <authorList>
            <person name="Li X."/>
            <person name="Fan D."/>
            <person name="Zhang W."/>
            <person name="Liu G."/>
            <person name="Zhang L."/>
            <person name="Zhao L."/>
            <person name="Fang X."/>
            <person name="Chen L."/>
            <person name="Dong Y."/>
            <person name="Chen Y."/>
            <person name="Ding Y."/>
            <person name="Zhao R."/>
            <person name="Feng M."/>
            <person name="Zhu Y."/>
            <person name="Feng Y."/>
            <person name="Jiang X."/>
            <person name="Zhu D."/>
            <person name="Xiang H."/>
            <person name="Feng X."/>
            <person name="Li S."/>
            <person name="Wang J."/>
            <person name="Zhang G."/>
            <person name="Kronforst M.R."/>
            <person name="Wang W."/>
        </authorList>
    </citation>
    <scope>NUCLEOTIDE SEQUENCE [LARGE SCALE GENOMIC DNA]</scope>
    <source>
        <strain evidence="2">Ya'a_city_454_Pm</strain>
        <tissue evidence="2">Whole body</tissue>
    </source>
</reference>
<evidence type="ECO:0000256" key="1">
    <source>
        <dbReference type="SAM" id="Phobius"/>
    </source>
</evidence>
<dbReference type="EMBL" id="KQ460545">
    <property type="protein sequence ID" value="KPJ14071.1"/>
    <property type="molecule type" value="Genomic_DNA"/>
</dbReference>
<evidence type="ECO:0000313" key="2">
    <source>
        <dbReference type="EMBL" id="KPJ14071.1"/>
    </source>
</evidence>
<proteinExistence type="predicted"/>
<dbReference type="InParanoid" id="A0A0N0PCL4"/>
<keyword evidence="1" id="KW-1133">Transmembrane helix</keyword>
<gene>
    <name evidence="2" type="ORF">RR48_02672</name>
</gene>
<organism evidence="2 3">
    <name type="scientific">Papilio machaon</name>
    <name type="common">Old World swallowtail butterfly</name>
    <dbReference type="NCBI Taxonomy" id="76193"/>
    <lineage>
        <taxon>Eukaryota</taxon>
        <taxon>Metazoa</taxon>
        <taxon>Ecdysozoa</taxon>
        <taxon>Arthropoda</taxon>
        <taxon>Hexapoda</taxon>
        <taxon>Insecta</taxon>
        <taxon>Pterygota</taxon>
        <taxon>Neoptera</taxon>
        <taxon>Endopterygota</taxon>
        <taxon>Lepidoptera</taxon>
        <taxon>Glossata</taxon>
        <taxon>Ditrysia</taxon>
        <taxon>Papilionoidea</taxon>
        <taxon>Papilionidae</taxon>
        <taxon>Papilioninae</taxon>
        <taxon>Papilio</taxon>
    </lineage>
</organism>
<protein>
    <submittedName>
        <fullName evidence="2">Uncharacterized protein</fullName>
    </submittedName>
</protein>
<sequence length="69" mass="7402">MPTTPAAAAAPASRSCVLLSVVLPVSRVRRASLSPITAPPRCPHRDQLTGRFALLAIVCAVWLCLFRFT</sequence>
<keyword evidence="1" id="KW-0812">Transmembrane</keyword>
<evidence type="ECO:0000313" key="3">
    <source>
        <dbReference type="Proteomes" id="UP000053240"/>
    </source>
</evidence>
<accession>A0A0N0PCL4</accession>